<sequence>METPLRRPSIFPLAAVSKCIVSYNGKKNTVDADICHADESPILLLKRVGRNSYPNSTPCSIATSPDIFENYSVTEKWRHTIEQMSLQKTTLRNALEEHQFRGIMKELRIISSQVKKEELMHDQRADWMYAAMVIDRVCFVSFSAFLILCTLVLAFKAQSTSVKPVFNSN</sequence>
<dbReference type="EMBL" id="CATQJL010000112">
    <property type="protein sequence ID" value="CAJ0594175.1"/>
    <property type="molecule type" value="Genomic_DNA"/>
</dbReference>
<keyword evidence="1" id="KW-1133">Transmembrane helix</keyword>
<keyword evidence="1" id="KW-0812">Transmembrane</keyword>
<keyword evidence="1" id="KW-0472">Membrane</keyword>
<dbReference type="GO" id="GO:0016020">
    <property type="term" value="C:membrane"/>
    <property type="evidence" value="ECO:0007669"/>
    <property type="project" value="InterPro"/>
</dbReference>
<organism evidence="3 4">
    <name type="scientific">Cylicocyclus nassatus</name>
    <name type="common">Nematode worm</name>
    <dbReference type="NCBI Taxonomy" id="53992"/>
    <lineage>
        <taxon>Eukaryota</taxon>
        <taxon>Metazoa</taxon>
        <taxon>Ecdysozoa</taxon>
        <taxon>Nematoda</taxon>
        <taxon>Chromadorea</taxon>
        <taxon>Rhabditida</taxon>
        <taxon>Rhabditina</taxon>
        <taxon>Rhabditomorpha</taxon>
        <taxon>Strongyloidea</taxon>
        <taxon>Strongylidae</taxon>
        <taxon>Cylicocyclus</taxon>
    </lineage>
</organism>
<evidence type="ECO:0000259" key="2">
    <source>
        <dbReference type="Pfam" id="PF02932"/>
    </source>
</evidence>
<dbReference type="AlphaFoldDB" id="A0AA36GLC0"/>
<evidence type="ECO:0000313" key="3">
    <source>
        <dbReference type="EMBL" id="CAJ0594175.1"/>
    </source>
</evidence>
<dbReference type="GO" id="GO:0006811">
    <property type="term" value="P:monoatomic ion transport"/>
    <property type="evidence" value="ECO:0007669"/>
    <property type="project" value="InterPro"/>
</dbReference>
<comment type="caution">
    <text evidence="3">The sequence shown here is derived from an EMBL/GenBank/DDBJ whole genome shotgun (WGS) entry which is preliminary data.</text>
</comment>
<dbReference type="Gene3D" id="1.20.58.390">
    <property type="entry name" value="Neurotransmitter-gated ion-channel transmembrane domain"/>
    <property type="match status" value="1"/>
</dbReference>
<dbReference type="InterPro" id="IPR038050">
    <property type="entry name" value="Neuro_actylchol_rec"/>
</dbReference>
<protein>
    <recommendedName>
        <fullName evidence="2">Neurotransmitter-gated ion-channel transmembrane domain-containing protein</fullName>
    </recommendedName>
</protein>
<evidence type="ECO:0000256" key="1">
    <source>
        <dbReference type="SAM" id="Phobius"/>
    </source>
</evidence>
<evidence type="ECO:0000313" key="4">
    <source>
        <dbReference type="Proteomes" id="UP001176961"/>
    </source>
</evidence>
<dbReference type="SUPFAM" id="SSF90112">
    <property type="entry name" value="Neurotransmitter-gated ion-channel transmembrane pore"/>
    <property type="match status" value="1"/>
</dbReference>
<dbReference type="Proteomes" id="UP001176961">
    <property type="component" value="Unassembled WGS sequence"/>
</dbReference>
<keyword evidence="4" id="KW-1185">Reference proteome</keyword>
<accession>A0AA36GLC0</accession>
<reference evidence="3" key="1">
    <citation type="submission" date="2023-07" db="EMBL/GenBank/DDBJ databases">
        <authorList>
            <consortium name="CYATHOMIX"/>
        </authorList>
    </citation>
    <scope>NUCLEOTIDE SEQUENCE</scope>
    <source>
        <strain evidence="3">N/A</strain>
    </source>
</reference>
<dbReference type="InterPro" id="IPR036719">
    <property type="entry name" value="Neuro-gated_channel_TM_sf"/>
</dbReference>
<gene>
    <name evidence="3" type="ORF">CYNAS_LOCUS6158</name>
</gene>
<feature type="domain" description="Neurotransmitter-gated ion-channel transmembrane" evidence="2">
    <location>
        <begin position="79"/>
        <end position="153"/>
    </location>
</feature>
<proteinExistence type="predicted"/>
<dbReference type="Pfam" id="PF02932">
    <property type="entry name" value="Neur_chan_memb"/>
    <property type="match status" value="1"/>
</dbReference>
<dbReference type="InterPro" id="IPR006029">
    <property type="entry name" value="Neurotrans-gated_channel_TM"/>
</dbReference>
<name>A0AA36GLC0_CYLNA</name>
<feature type="transmembrane region" description="Helical" evidence="1">
    <location>
        <begin position="133"/>
        <end position="155"/>
    </location>
</feature>